<evidence type="ECO:0000313" key="2">
    <source>
        <dbReference type="EMBL" id="GLB85224.1"/>
    </source>
</evidence>
<comment type="caution">
    <text evidence="3">The sequence shown here is derived from an EMBL/GenBank/DDBJ whole genome shotgun (WGS) entry which is preliminary data.</text>
</comment>
<accession>A0A9P3UVP7</accession>
<feature type="region of interest" description="Disordered" evidence="1">
    <location>
        <begin position="75"/>
        <end position="110"/>
    </location>
</feature>
<gene>
    <name evidence="3" type="ORF">Mkiyose1413_39830</name>
    <name evidence="2" type="ORF">SRL2020028_44800</name>
</gene>
<evidence type="ECO:0000256" key="1">
    <source>
        <dbReference type="SAM" id="MobiDB-lite"/>
    </source>
</evidence>
<name>A0A9P3UVP7_9MYCO</name>
<dbReference type="Proteomes" id="UP001165663">
    <property type="component" value="Unassembled WGS sequence"/>
</dbReference>
<evidence type="ECO:0000313" key="3">
    <source>
        <dbReference type="EMBL" id="GLD32100.1"/>
    </source>
</evidence>
<protein>
    <submittedName>
        <fullName evidence="3">Uncharacterized protein</fullName>
    </submittedName>
</protein>
<evidence type="ECO:0000313" key="4">
    <source>
        <dbReference type="Proteomes" id="UP001064782"/>
    </source>
</evidence>
<proteinExistence type="predicted"/>
<dbReference type="AlphaFoldDB" id="A0A9P3UVP7"/>
<reference evidence="3" key="1">
    <citation type="submission" date="2022-08" db="EMBL/GenBank/DDBJ databases">
        <title>Mycobacterium kiyosense sp. nov., scotochromogenic slow-glowing species isolated from respiratory specimens.</title>
        <authorList>
            <person name="Fukano H."/>
            <person name="Kazumi Y."/>
            <person name="Sakagami N."/>
            <person name="Ato M."/>
            <person name="Mitarai S."/>
            <person name="Hoshino Y."/>
        </authorList>
    </citation>
    <scope>NUCLEOTIDE SEQUENCE</scope>
    <source>
        <strain evidence="3">1413</strain>
        <strain evidence="2">SRL2020-028</strain>
    </source>
</reference>
<sequence>MSQCSTGAVREVSRAAVEAPAPQTVPLVTDDASVIALIAEVDAILRAAARRLRCRPPAPPATGCALAVPKSAGRSWRLPAYPRHGPAHRIDAVQRSPPAPAGDHVEQEGR</sequence>
<dbReference type="EMBL" id="BRXE01000076">
    <property type="protein sequence ID" value="GLB85224.1"/>
    <property type="molecule type" value="Genomic_DNA"/>
</dbReference>
<organism evidence="3 4">
    <name type="scientific">Mycobacterium kiyosense</name>
    <dbReference type="NCBI Taxonomy" id="2871094"/>
    <lineage>
        <taxon>Bacteria</taxon>
        <taxon>Bacillati</taxon>
        <taxon>Actinomycetota</taxon>
        <taxon>Actinomycetes</taxon>
        <taxon>Mycobacteriales</taxon>
        <taxon>Mycobacteriaceae</taxon>
        <taxon>Mycobacterium</taxon>
    </lineage>
</organism>
<dbReference type="Proteomes" id="UP001064782">
    <property type="component" value="Unassembled WGS sequence"/>
</dbReference>
<dbReference type="EMBL" id="BRZI01000036">
    <property type="protein sequence ID" value="GLD32100.1"/>
    <property type="molecule type" value="Genomic_DNA"/>
</dbReference>
<keyword evidence="4" id="KW-1185">Reference proteome</keyword>